<dbReference type="InterPro" id="IPR013087">
    <property type="entry name" value="Znf_C2H2_type"/>
</dbReference>
<keyword evidence="4" id="KW-1185">Reference proteome</keyword>
<dbReference type="SUPFAM" id="SSF57667">
    <property type="entry name" value="beta-beta-alpha zinc fingers"/>
    <property type="match status" value="1"/>
</dbReference>
<comment type="caution">
    <text evidence="3">The sequence shown here is derived from an EMBL/GenBank/DDBJ whole genome shotgun (WGS) entry which is preliminary data.</text>
</comment>
<dbReference type="PROSITE" id="PS50157">
    <property type="entry name" value="ZINC_FINGER_C2H2_2"/>
    <property type="match status" value="2"/>
</dbReference>
<dbReference type="OrthoDB" id="3437960at2759"/>
<organism evidence="3 4">
    <name type="scientific">Cotesia congregata</name>
    <name type="common">Parasitoid wasp</name>
    <name type="synonym">Apanteles congregatus</name>
    <dbReference type="NCBI Taxonomy" id="51543"/>
    <lineage>
        <taxon>Eukaryota</taxon>
        <taxon>Metazoa</taxon>
        <taxon>Ecdysozoa</taxon>
        <taxon>Arthropoda</taxon>
        <taxon>Hexapoda</taxon>
        <taxon>Insecta</taxon>
        <taxon>Pterygota</taxon>
        <taxon>Neoptera</taxon>
        <taxon>Endopterygota</taxon>
        <taxon>Hymenoptera</taxon>
        <taxon>Apocrita</taxon>
        <taxon>Ichneumonoidea</taxon>
        <taxon>Braconidae</taxon>
        <taxon>Microgastrinae</taxon>
        <taxon>Cotesia</taxon>
    </lineage>
</organism>
<gene>
    <name evidence="3" type="ORF">HICCMSTLAB_LOCUS8871</name>
</gene>
<evidence type="ECO:0000256" key="1">
    <source>
        <dbReference type="PROSITE-ProRule" id="PRU00042"/>
    </source>
</evidence>
<dbReference type="AlphaFoldDB" id="A0A8J2HF39"/>
<keyword evidence="1" id="KW-0479">Metal-binding</keyword>
<dbReference type="SMART" id="SM00355">
    <property type="entry name" value="ZnF_C2H2"/>
    <property type="match status" value="2"/>
</dbReference>
<keyword evidence="1" id="KW-0862">Zinc</keyword>
<accession>A0A8J2HF39</accession>
<evidence type="ECO:0000259" key="2">
    <source>
        <dbReference type="PROSITE" id="PS50157"/>
    </source>
</evidence>
<sequence>MDFLSLQLRIYSDKDCEVSSRNSRKAPDYSINLSTGRFHCPACNWSYTRRDSMLAHYRYECGKPPRFKCPYCQLCSKKTSNVYQHVRSVHPNEAVTLVKLY</sequence>
<evidence type="ECO:0000313" key="3">
    <source>
        <dbReference type="EMBL" id="CAG5097775.1"/>
    </source>
</evidence>
<dbReference type="Pfam" id="PF12874">
    <property type="entry name" value="zf-met"/>
    <property type="match status" value="1"/>
</dbReference>
<evidence type="ECO:0000313" key="4">
    <source>
        <dbReference type="Proteomes" id="UP000786811"/>
    </source>
</evidence>
<dbReference type="EMBL" id="CAJNRD030001121">
    <property type="protein sequence ID" value="CAG5097775.1"/>
    <property type="molecule type" value="Genomic_DNA"/>
</dbReference>
<dbReference type="InterPro" id="IPR036236">
    <property type="entry name" value="Znf_C2H2_sf"/>
</dbReference>
<dbReference type="Proteomes" id="UP000786811">
    <property type="component" value="Unassembled WGS sequence"/>
</dbReference>
<feature type="domain" description="C2H2-type" evidence="2">
    <location>
        <begin position="38"/>
        <end position="65"/>
    </location>
</feature>
<proteinExistence type="predicted"/>
<feature type="domain" description="C2H2-type" evidence="2">
    <location>
        <begin position="67"/>
        <end position="95"/>
    </location>
</feature>
<dbReference type="Gene3D" id="3.30.160.60">
    <property type="entry name" value="Classic Zinc Finger"/>
    <property type="match status" value="1"/>
</dbReference>
<keyword evidence="1" id="KW-0863">Zinc-finger</keyword>
<protein>
    <submittedName>
        <fullName evidence="3">Isoforms A/B/D/L (Drosophila melanogaster)</fullName>
    </submittedName>
</protein>
<reference evidence="3" key="1">
    <citation type="submission" date="2021-04" db="EMBL/GenBank/DDBJ databases">
        <authorList>
            <person name="Chebbi M.A.C M."/>
        </authorList>
    </citation>
    <scope>NUCLEOTIDE SEQUENCE</scope>
</reference>
<dbReference type="GO" id="GO:0008270">
    <property type="term" value="F:zinc ion binding"/>
    <property type="evidence" value="ECO:0007669"/>
    <property type="project" value="UniProtKB-KW"/>
</dbReference>
<name>A0A8J2HF39_COTCN</name>